<dbReference type="Proteomes" id="UP000325313">
    <property type="component" value="Unassembled WGS sequence"/>
</dbReference>
<evidence type="ECO:0000259" key="2">
    <source>
        <dbReference type="Pfam" id="PF05699"/>
    </source>
</evidence>
<evidence type="ECO:0000313" key="3">
    <source>
        <dbReference type="EMBL" id="KAA1116962.1"/>
    </source>
</evidence>
<feature type="compositionally biased region" description="Basic residues" evidence="1">
    <location>
        <begin position="111"/>
        <end position="120"/>
    </location>
</feature>
<feature type="compositionally biased region" description="Polar residues" evidence="1">
    <location>
        <begin position="685"/>
        <end position="699"/>
    </location>
</feature>
<feature type="region of interest" description="Disordered" evidence="1">
    <location>
        <begin position="424"/>
        <end position="470"/>
    </location>
</feature>
<dbReference type="Pfam" id="PF05699">
    <property type="entry name" value="Dimer_Tnp_hAT"/>
    <property type="match status" value="1"/>
</dbReference>
<comment type="caution">
    <text evidence="3">The sequence shown here is derived from an EMBL/GenBank/DDBJ whole genome shotgun (WGS) entry which is preliminary data.</text>
</comment>
<gene>
    <name evidence="3" type="ORF">PGTUg99_032294</name>
</gene>
<dbReference type="SUPFAM" id="SSF53098">
    <property type="entry name" value="Ribonuclease H-like"/>
    <property type="match status" value="1"/>
</dbReference>
<reference evidence="3 4" key="1">
    <citation type="submission" date="2019-05" db="EMBL/GenBank/DDBJ databases">
        <title>Emergence of the Ug99 lineage of the wheat stem rust pathogen through somatic hybridization.</title>
        <authorList>
            <person name="Li F."/>
            <person name="Upadhyaya N.M."/>
            <person name="Sperschneider J."/>
            <person name="Matny O."/>
            <person name="Nguyen-Phuc H."/>
            <person name="Mago R."/>
            <person name="Raley C."/>
            <person name="Miller M.E."/>
            <person name="Silverstein K.A.T."/>
            <person name="Henningsen E."/>
            <person name="Hirsch C.D."/>
            <person name="Visser B."/>
            <person name="Pretorius Z.A."/>
            <person name="Steffenson B.J."/>
            <person name="Schwessinger B."/>
            <person name="Dodds P.N."/>
            <person name="Figueroa M."/>
        </authorList>
    </citation>
    <scope>NUCLEOTIDE SEQUENCE [LARGE SCALE GENOMIC DNA]</scope>
    <source>
        <strain evidence="3 4">Ug99</strain>
    </source>
</reference>
<feature type="compositionally biased region" description="Low complexity" evidence="1">
    <location>
        <begin position="49"/>
        <end position="63"/>
    </location>
</feature>
<dbReference type="AlphaFoldDB" id="A0A5B0QUK8"/>
<feature type="region of interest" description="Disordered" evidence="1">
    <location>
        <begin position="1"/>
        <end position="121"/>
    </location>
</feature>
<evidence type="ECO:0000313" key="4">
    <source>
        <dbReference type="Proteomes" id="UP000325313"/>
    </source>
</evidence>
<dbReference type="PANTHER" id="PTHR47501:SF5">
    <property type="entry name" value="HAT C-TERMINAL DIMERISATION DOMAIN-CONTAINING PROTEIN"/>
    <property type="match status" value="1"/>
</dbReference>
<dbReference type="EMBL" id="VDEP01000270">
    <property type="protein sequence ID" value="KAA1116962.1"/>
    <property type="molecule type" value="Genomic_DNA"/>
</dbReference>
<proteinExistence type="predicted"/>
<feature type="compositionally biased region" description="Basic residues" evidence="1">
    <location>
        <begin position="1"/>
        <end position="10"/>
    </location>
</feature>
<dbReference type="InterPro" id="IPR008906">
    <property type="entry name" value="HATC_C_dom"/>
</dbReference>
<feature type="region of interest" description="Disordered" evidence="1">
    <location>
        <begin position="683"/>
        <end position="713"/>
    </location>
</feature>
<dbReference type="GO" id="GO:0046983">
    <property type="term" value="F:protein dimerization activity"/>
    <property type="evidence" value="ECO:0007669"/>
    <property type="project" value="InterPro"/>
</dbReference>
<evidence type="ECO:0000256" key="1">
    <source>
        <dbReference type="SAM" id="MobiDB-lite"/>
    </source>
</evidence>
<organism evidence="3 4">
    <name type="scientific">Puccinia graminis f. sp. tritici</name>
    <dbReference type="NCBI Taxonomy" id="56615"/>
    <lineage>
        <taxon>Eukaryota</taxon>
        <taxon>Fungi</taxon>
        <taxon>Dikarya</taxon>
        <taxon>Basidiomycota</taxon>
        <taxon>Pucciniomycotina</taxon>
        <taxon>Pucciniomycetes</taxon>
        <taxon>Pucciniales</taxon>
        <taxon>Pucciniaceae</taxon>
        <taxon>Puccinia</taxon>
    </lineage>
</organism>
<dbReference type="InterPro" id="IPR012337">
    <property type="entry name" value="RNaseH-like_sf"/>
</dbReference>
<accession>A0A5B0QUK8</accession>
<feature type="compositionally biased region" description="Low complexity" evidence="1">
    <location>
        <begin position="85"/>
        <end position="96"/>
    </location>
</feature>
<name>A0A5B0QUK8_PUCGR</name>
<feature type="compositionally biased region" description="Polar residues" evidence="1">
    <location>
        <begin position="459"/>
        <end position="469"/>
    </location>
</feature>
<feature type="compositionally biased region" description="Basic and acidic residues" evidence="1">
    <location>
        <begin position="428"/>
        <end position="447"/>
    </location>
</feature>
<protein>
    <recommendedName>
        <fullName evidence="2">HAT C-terminal dimerisation domain-containing protein</fullName>
    </recommendedName>
</protein>
<dbReference type="PANTHER" id="PTHR47501">
    <property type="entry name" value="TRANSPOSASE-RELATED"/>
    <property type="match status" value="1"/>
</dbReference>
<feature type="domain" description="HAT C-terminal dimerisation" evidence="2">
    <location>
        <begin position="740"/>
        <end position="808"/>
    </location>
</feature>
<sequence length="847" mass="95665">MAHSTPRHSPTRSLTPSVPPSRRSTRIVTPLRTNARYVRTNSDCRKSLSQDPRSSSDSESSISGIPKPSRSNANPRQHQKKKNQSNEQTNTNQTQSAMDLTQDSDNENFKVTKKRKKRARKDSEFGLDEIELYFHEPFYEEGEEGPPMHYKCKWCGIPYKKGDGSRGNLVKHRDGATNRSACNQRADAIRSGAKLPLTAKEIASKKRSEESGTANFIHSGKFDPKILNQLIVLWIVQSSLPWSRIEDKLLRLAFRYARPGLKLNSRVWAASEAHSLYCNLQEKVVSMLQAFMGISVAYVTDKWEYKILHLGLKYISWTHKGKFLAVPFVNILKKFSLHTKIAQTTDSGSNNHTMAVEVDRLIKQDTGFNLDLAINHIHCFCHKVALILNAGLKALNVGTVGLTKSKKATLGFTPGLACIVKENEEDSDRSSSLDEAAHSPAEDRDSASESEMSEDGNESTDCATQSQGNHVGPILKKIDSVIQKITASAAKRSEFETWAKKLDYSGPTLIAGYGIRWNIKFESRDRGYQGRSIINQLLVNEKDRQELEGGNNFYNDIEISRNDWDLLKQLNDILGEFYFITKKMEGDISSAGMMLAQYRWIRVFLNKRMNTTTSAKDEFNGMLQTMLRKTETYTAEAISCNTILLATILNPCYRLSMIKMWFPSHFTAAQSLIQLEYSNRKKASDSQTSSRESSPLNQDKNQRNYRDDENVDFFPDSVDLVPEDELSVYLGGKYKSPTEQAAEPLLWWRDHHQEFPVLSQLARDYLSCCSTSASVERCFSAAADTCGHDRGSLGERTIERCVSSHQWLLQGMKPDGNFETVCQIIDQFTADEDNQRTKHVPTISTSL</sequence>